<keyword evidence="2" id="KW-1185">Reference proteome</keyword>
<dbReference type="AlphaFoldDB" id="A0A0A2SU44"/>
<gene>
    <name evidence="1" type="ORF">EP47_00035</name>
</gene>
<sequence>MSECAIISLKPKEKFLMKLKDICEDLLDLDENELNKILDNELLESHTIPVCIPLLTTPEDLYLFVKNNSKILFDFMLTAWPFPIGQWNFNQKNIELFEELVDVKYFPAVCKAIPKPVKNTMDLAVTFAVPTNEFFNYIVESIISKKIILSEKEMTQLEFLLSSGIAIVTNKVGKKENQDIGEYLLELNDSKSYLAPMQEDIVKTLFYFYFKNKDEFPQESSNEFLNKWFNTKTYLGMYMFTDPSIVKNYN</sequence>
<dbReference type="STRING" id="1498499.EP47_00035"/>
<dbReference type="EMBL" id="JNCF01000002">
    <property type="protein sequence ID" value="KGP64277.1"/>
    <property type="molecule type" value="Genomic_DNA"/>
</dbReference>
<dbReference type="OrthoDB" id="5645031at2"/>
<comment type="caution">
    <text evidence="1">The sequence shown here is derived from an EMBL/GenBank/DDBJ whole genome shotgun (WGS) entry which is preliminary data.</text>
</comment>
<proteinExistence type="predicted"/>
<organism evidence="1 2">
    <name type="scientific">Legionella norrlandica</name>
    <dbReference type="NCBI Taxonomy" id="1498499"/>
    <lineage>
        <taxon>Bacteria</taxon>
        <taxon>Pseudomonadati</taxon>
        <taxon>Pseudomonadota</taxon>
        <taxon>Gammaproteobacteria</taxon>
        <taxon>Legionellales</taxon>
        <taxon>Legionellaceae</taxon>
        <taxon>Legionella</taxon>
    </lineage>
</organism>
<evidence type="ECO:0000313" key="1">
    <source>
        <dbReference type="EMBL" id="KGP64277.1"/>
    </source>
</evidence>
<dbReference type="RefSeq" id="WP_035886441.1">
    <property type="nucleotide sequence ID" value="NZ_JNCF01000002.1"/>
</dbReference>
<reference evidence="1 2" key="1">
    <citation type="submission" date="2014-05" db="EMBL/GenBank/DDBJ databases">
        <authorList>
            <person name="Rizzardi K."/>
            <person name="Winiecka-Krusnell J."/>
            <person name="Ramliden M."/>
            <person name="Alm E."/>
            <person name="Andersson S."/>
            <person name="Byfors S."/>
        </authorList>
    </citation>
    <scope>NUCLEOTIDE SEQUENCE [LARGE SCALE GENOMIC DNA]</scope>
    <source>
        <strain evidence="1 2">LEGN</strain>
    </source>
</reference>
<evidence type="ECO:0000313" key="2">
    <source>
        <dbReference type="Proteomes" id="UP000054422"/>
    </source>
</evidence>
<accession>A0A0A2SU44</accession>
<protein>
    <submittedName>
        <fullName evidence="1">Uncharacterized protein</fullName>
    </submittedName>
</protein>
<name>A0A0A2SU44_9GAMM</name>
<dbReference type="Proteomes" id="UP000054422">
    <property type="component" value="Unassembled WGS sequence"/>
</dbReference>